<comment type="caution">
    <text evidence="3">The sequence shown here is derived from an EMBL/GenBank/DDBJ whole genome shotgun (WGS) entry which is preliminary data.</text>
</comment>
<dbReference type="PANTHER" id="PTHR43031:SF1">
    <property type="entry name" value="PYRIDINE NUCLEOTIDE-DISULPHIDE OXIDOREDUCTASE"/>
    <property type="match status" value="1"/>
</dbReference>
<dbReference type="Proteomes" id="UP001501510">
    <property type="component" value="Unassembled WGS sequence"/>
</dbReference>
<protein>
    <submittedName>
        <fullName evidence="3">Rhodanese-like domain-containing protein</fullName>
    </submittedName>
</protein>
<accession>A0ABP3UXG9</accession>
<dbReference type="Gene3D" id="3.40.250.10">
    <property type="entry name" value="Rhodanese-like domain"/>
    <property type="match status" value="1"/>
</dbReference>
<dbReference type="InterPro" id="IPR050229">
    <property type="entry name" value="GlpE_sulfurtransferase"/>
</dbReference>
<evidence type="ECO:0000313" key="3">
    <source>
        <dbReference type="EMBL" id="GAA0744455.1"/>
    </source>
</evidence>
<dbReference type="SMART" id="SM00450">
    <property type="entry name" value="RHOD"/>
    <property type="match status" value="1"/>
</dbReference>
<sequence>MCKIRKKKFCLYTLFIIILNYFLLTPLYKTRAFIPISPIEVKQIINSPSSSAIIIDVRTPKEYSKGHLKNSINIPLQILKDSILSKNIDKNSKIVVYCSSGVRSKKATTILNSIGYNNVSELGGINNWPYELEK</sequence>
<proteinExistence type="predicted"/>
<keyword evidence="1" id="KW-0472">Membrane</keyword>
<feature type="transmembrane region" description="Helical" evidence="1">
    <location>
        <begin position="9"/>
        <end position="28"/>
    </location>
</feature>
<reference evidence="4" key="1">
    <citation type="journal article" date="2019" name="Int. J. Syst. Evol. Microbiol.">
        <title>The Global Catalogue of Microorganisms (GCM) 10K type strain sequencing project: providing services to taxonomists for standard genome sequencing and annotation.</title>
        <authorList>
            <consortium name="The Broad Institute Genomics Platform"/>
            <consortium name="The Broad Institute Genome Sequencing Center for Infectious Disease"/>
            <person name="Wu L."/>
            <person name="Ma J."/>
        </authorList>
    </citation>
    <scope>NUCLEOTIDE SEQUENCE [LARGE SCALE GENOMIC DNA]</scope>
    <source>
        <strain evidence="4">JCM 1407</strain>
    </source>
</reference>
<dbReference type="InterPro" id="IPR001763">
    <property type="entry name" value="Rhodanese-like_dom"/>
</dbReference>
<dbReference type="Pfam" id="PF00581">
    <property type="entry name" value="Rhodanese"/>
    <property type="match status" value="1"/>
</dbReference>
<gene>
    <name evidence="3" type="ORF">GCM10008906_29370</name>
</gene>
<evidence type="ECO:0000313" key="4">
    <source>
        <dbReference type="Proteomes" id="UP001501510"/>
    </source>
</evidence>
<organism evidence="3 4">
    <name type="scientific">Clostridium oceanicum</name>
    <dbReference type="NCBI Taxonomy" id="1543"/>
    <lineage>
        <taxon>Bacteria</taxon>
        <taxon>Bacillati</taxon>
        <taxon>Bacillota</taxon>
        <taxon>Clostridia</taxon>
        <taxon>Eubacteriales</taxon>
        <taxon>Clostridiaceae</taxon>
        <taxon>Clostridium</taxon>
    </lineage>
</organism>
<dbReference type="RefSeq" id="WP_343762690.1">
    <property type="nucleotide sequence ID" value="NZ_BAAACG010000013.1"/>
</dbReference>
<evidence type="ECO:0000259" key="2">
    <source>
        <dbReference type="PROSITE" id="PS50206"/>
    </source>
</evidence>
<keyword evidence="4" id="KW-1185">Reference proteome</keyword>
<keyword evidence="1" id="KW-1133">Transmembrane helix</keyword>
<name>A0ABP3UXG9_9CLOT</name>
<dbReference type="EMBL" id="BAAACG010000013">
    <property type="protein sequence ID" value="GAA0744455.1"/>
    <property type="molecule type" value="Genomic_DNA"/>
</dbReference>
<dbReference type="PANTHER" id="PTHR43031">
    <property type="entry name" value="FAD-DEPENDENT OXIDOREDUCTASE"/>
    <property type="match status" value="1"/>
</dbReference>
<dbReference type="SUPFAM" id="SSF52821">
    <property type="entry name" value="Rhodanese/Cell cycle control phosphatase"/>
    <property type="match status" value="1"/>
</dbReference>
<dbReference type="PROSITE" id="PS50206">
    <property type="entry name" value="RHODANESE_3"/>
    <property type="match status" value="1"/>
</dbReference>
<dbReference type="CDD" id="cd00158">
    <property type="entry name" value="RHOD"/>
    <property type="match status" value="1"/>
</dbReference>
<evidence type="ECO:0000256" key="1">
    <source>
        <dbReference type="SAM" id="Phobius"/>
    </source>
</evidence>
<keyword evidence="1" id="KW-0812">Transmembrane</keyword>
<dbReference type="InterPro" id="IPR036873">
    <property type="entry name" value="Rhodanese-like_dom_sf"/>
</dbReference>
<feature type="domain" description="Rhodanese" evidence="2">
    <location>
        <begin position="48"/>
        <end position="134"/>
    </location>
</feature>